<dbReference type="PANTHER" id="PTHR43798:SF33">
    <property type="entry name" value="HYDROLASE, PUTATIVE (AFU_ORTHOLOGUE AFUA_2G14860)-RELATED"/>
    <property type="match status" value="1"/>
</dbReference>
<evidence type="ECO:0000313" key="3">
    <source>
        <dbReference type="EMBL" id="EFT82637.1"/>
    </source>
</evidence>
<feature type="compositionally biased region" description="Basic and acidic residues" evidence="1">
    <location>
        <begin position="28"/>
        <end position="40"/>
    </location>
</feature>
<evidence type="ECO:0000313" key="4">
    <source>
        <dbReference type="Proteomes" id="UP000004946"/>
    </source>
</evidence>
<dbReference type="Proteomes" id="UP000004946">
    <property type="component" value="Chromosome"/>
</dbReference>
<gene>
    <name evidence="3" type="ORF">HMPREF0620_1322</name>
</gene>
<dbReference type="InterPro" id="IPR050266">
    <property type="entry name" value="AB_hydrolase_sf"/>
</dbReference>
<reference evidence="3 4" key="1">
    <citation type="submission" date="2010-12" db="EMBL/GenBank/DDBJ databases">
        <authorList>
            <person name="Muzny D."/>
            <person name="Qin X."/>
            <person name="Buhay C."/>
            <person name="Dugan-Rocha S."/>
            <person name="Ding Y."/>
            <person name="Chen G."/>
            <person name="Hawes A."/>
            <person name="Holder M."/>
            <person name="Jhangiani S."/>
            <person name="Johnson A."/>
            <person name="Khan Z."/>
            <person name="Li Z."/>
            <person name="Liu W."/>
            <person name="Liu X."/>
            <person name="Perez L."/>
            <person name="Shen H."/>
            <person name="Wang Q."/>
            <person name="Watt J."/>
            <person name="Xi L."/>
            <person name="Xin Y."/>
            <person name="Zhou J."/>
            <person name="Deng J."/>
            <person name="Jiang H."/>
            <person name="Liu Y."/>
            <person name="Qu J."/>
            <person name="Song X.-Z."/>
            <person name="Zhang L."/>
            <person name="Villasana D."/>
            <person name="Johnson A."/>
            <person name="Liu J."/>
            <person name="Liyanage D."/>
            <person name="Lorensuhewa L."/>
            <person name="Robinson T."/>
            <person name="Song A."/>
            <person name="Song B.-B."/>
            <person name="Dinh H."/>
            <person name="Thornton R."/>
            <person name="Coyle M."/>
            <person name="Francisco L."/>
            <person name="Jackson L."/>
            <person name="Javaid M."/>
            <person name="Korchina V."/>
            <person name="Kovar C."/>
            <person name="Mata R."/>
            <person name="Mathew T."/>
            <person name="Ngo R."/>
            <person name="Nguyen L."/>
            <person name="Nguyen N."/>
            <person name="Okwuonu G."/>
            <person name="Ongeri F."/>
            <person name="Pham C."/>
            <person name="Simmons D."/>
            <person name="Wilczek-Boney K."/>
            <person name="Hale W."/>
            <person name="Jakkamsetti A."/>
            <person name="Pham P."/>
            <person name="Ruth R."/>
            <person name="San Lucas F."/>
            <person name="Warren J."/>
            <person name="Zhang J."/>
            <person name="Zhao Z."/>
            <person name="Zhou C."/>
            <person name="Zhu D."/>
            <person name="Lee S."/>
            <person name="Bess C."/>
            <person name="Blankenburg K."/>
            <person name="Forbes L."/>
            <person name="Fu Q."/>
            <person name="Gubbala S."/>
            <person name="Hirani K."/>
            <person name="Jayaseelan J.C."/>
            <person name="Lara F."/>
            <person name="Munidasa M."/>
            <person name="Palculict T."/>
            <person name="Patil S."/>
            <person name="Pu L.-L."/>
            <person name="Saada N."/>
            <person name="Tang L."/>
            <person name="Weissenberger G."/>
            <person name="Zhu Y."/>
            <person name="Hemphill L."/>
            <person name="Shang Y."/>
            <person name="Youmans B."/>
            <person name="Ayvaz T."/>
            <person name="Ross M."/>
            <person name="Santibanez J."/>
            <person name="Aqrawi P."/>
            <person name="Gross S."/>
            <person name="Joshi V."/>
            <person name="Fowler G."/>
            <person name="Nazareth L."/>
            <person name="Reid J."/>
            <person name="Worley K."/>
            <person name="Petrosino J."/>
            <person name="Highlander S."/>
            <person name="Gibbs R."/>
        </authorList>
    </citation>
    <scope>NUCLEOTIDE SEQUENCE [LARGE SCALE GENOMIC DNA]</scope>
    <source>
        <strain evidence="3 4">DSM 10105</strain>
    </source>
</reference>
<dbReference type="HOGENOM" id="CLU_020336_50_4_11"/>
<protein>
    <submittedName>
        <fullName evidence="3">Hydrolase, alpha/beta domain protein</fullName>
    </submittedName>
</protein>
<dbReference type="PANTHER" id="PTHR43798">
    <property type="entry name" value="MONOACYLGLYCEROL LIPASE"/>
    <property type="match status" value="1"/>
</dbReference>
<evidence type="ECO:0000256" key="1">
    <source>
        <dbReference type="SAM" id="MobiDB-lite"/>
    </source>
</evidence>
<dbReference type="PRINTS" id="PR00412">
    <property type="entry name" value="EPOXHYDRLASE"/>
</dbReference>
<dbReference type="InterPro" id="IPR000073">
    <property type="entry name" value="AB_hydrolase_1"/>
</dbReference>
<feature type="compositionally biased region" description="Acidic residues" evidence="1">
    <location>
        <begin position="15"/>
        <end position="27"/>
    </location>
</feature>
<evidence type="ECO:0000259" key="2">
    <source>
        <dbReference type="Pfam" id="PF12697"/>
    </source>
</evidence>
<comment type="caution">
    <text evidence="3">The sequence shown here is derived from an EMBL/GenBank/DDBJ whole genome shotgun (WGS) entry which is preliminary data.</text>
</comment>
<sequence>MENKAENRAGNLMDDLMEQTMDSEDFPETEKGTRSGRRNDRAEEVIKAMPEDFEIVTTVYRDSPSSHVSSQVPLVLLHAFPVDHRVWDRCADRLVTLSEEEGRAYPILAPDMPGAGMSPVPSDDLTGPVNPDGSYAQAADRLAVSFVHAVQALGYRKAVWAGISMGGYLALAIQRLFPQTVAGLILLDTRADRDLPQGLTRRLSVADDALKNHSVASVMHFAQPQEGDSTFKRSEEFLSAFTSWIDQQSPAGVAWRQRMAAGRQDETPTLAQVTAPAAVVSGLLDRSSNPSVMKPLAAAMGKTTVDFHPIPDAGHFTCFEKPDQVAQVLDGTMARVLEERK</sequence>
<dbReference type="KEGG" id="pdo:PSDT_0349"/>
<keyword evidence="3" id="KW-0378">Hydrolase</keyword>
<proteinExistence type="predicted"/>
<dbReference type="InterPro" id="IPR000639">
    <property type="entry name" value="Epox_hydrolase-like"/>
</dbReference>
<dbReference type="GO" id="GO:0016787">
    <property type="term" value="F:hydrolase activity"/>
    <property type="evidence" value="ECO:0007669"/>
    <property type="project" value="UniProtKB-KW"/>
</dbReference>
<dbReference type="SUPFAM" id="SSF53474">
    <property type="entry name" value="alpha/beta-Hydrolases"/>
    <property type="match status" value="1"/>
</dbReference>
<dbReference type="InterPro" id="IPR029058">
    <property type="entry name" value="AB_hydrolase_fold"/>
</dbReference>
<feature type="region of interest" description="Disordered" evidence="1">
    <location>
        <begin position="1"/>
        <end position="40"/>
    </location>
</feature>
<dbReference type="PATRIC" id="fig|864564.6.peg.383"/>
<dbReference type="RefSeq" id="WP_006290645.1">
    <property type="nucleotide sequence ID" value="NZ_AP012333.1"/>
</dbReference>
<dbReference type="EMBL" id="AEON01000002">
    <property type="protein sequence ID" value="EFT82637.1"/>
    <property type="molecule type" value="Genomic_DNA"/>
</dbReference>
<dbReference type="AlphaFoldDB" id="E6K2T3"/>
<accession>E6K2T3</accession>
<name>E6K2T3_PARDN</name>
<feature type="domain" description="AB hydrolase-1" evidence="2">
    <location>
        <begin position="74"/>
        <end position="327"/>
    </location>
</feature>
<dbReference type="Gene3D" id="3.40.50.1820">
    <property type="entry name" value="alpha/beta hydrolase"/>
    <property type="match status" value="1"/>
</dbReference>
<dbReference type="GO" id="GO:0016020">
    <property type="term" value="C:membrane"/>
    <property type="evidence" value="ECO:0007669"/>
    <property type="project" value="TreeGrafter"/>
</dbReference>
<dbReference type="Pfam" id="PF12697">
    <property type="entry name" value="Abhydrolase_6"/>
    <property type="match status" value="1"/>
</dbReference>
<organism evidence="3 4">
    <name type="scientific">Parascardovia denticolens DSM 10105 = JCM 12538</name>
    <dbReference type="NCBI Taxonomy" id="864564"/>
    <lineage>
        <taxon>Bacteria</taxon>
        <taxon>Bacillati</taxon>
        <taxon>Actinomycetota</taxon>
        <taxon>Actinomycetes</taxon>
        <taxon>Bifidobacteriales</taxon>
        <taxon>Bifidobacteriaceae</taxon>
        <taxon>Parascardovia</taxon>
    </lineage>
</organism>
<dbReference type="eggNOG" id="COG2267">
    <property type="taxonomic scope" value="Bacteria"/>
</dbReference>
<keyword evidence="4" id="KW-1185">Reference proteome</keyword>